<name>A0A0G4PMQ2_PENC3</name>
<proteinExistence type="predicted"/>
<dbReference type="AlphaFoldDB" id="A0A0G4PMQ2"/>
<evidence type="ECO:0000313" key="2">
    <source>
        <dbReference type="Proteomes" id="UP000053732"/>
    </source>
</evidence>
<reference evidence="1 2" key="1">
    <citation type="journal article" date="2014" name="Nat. Commun.">
        <title>Multiple recent horizontal transfers of a large genomic region in cheese making fungi.</title>
        <authorList>
            <person name="Cheeseman K."/>
            <person name="Ropars J."/>
            <person name="Renault P."/>
            <person name="Dupont J."/>
            <person name="Gouzy J."/>
            <person name="Branca A."/>
            <person name="Abraham A.L."/>
            <person name="Ceppi M."/>
            <person name="Conseiller E."/>
            <person name="Debuchy R."/>
            <person name="Malagnac F."/>
            <person name="Goarin A."/>
            <person name="Silar P."/>
            <person name="Lacoste S."/>
            <person name="Sallet E."/>
            <person name="Bensimon A."/>
            <person name="Giraud T."/>
            <person name="Brygoo Y."/>
        </authorList>
    </citation>
    <scope>NUCLEOTIDE SEQUENCE [LARGE SCALE GENOMIC DNA]</scope>
    <source>
        <strain evidence="2">FM 013</strain>
    </source>
</reference>
<protein>
    <submittedName>
        <fullName evidence="1">Str. FM013</fullName>
    </submittedName>
</protein>
<sequence>MQSHKIPVKKSKRIIKGASKSPLSSIAGNSRVHRRCTKETKLDIGNESAYARIRDYWLRANQALKEKEEASGGRDYLDVDDEFFKYVNIDSMVAEK</sequence>
<dbReference type="EMBL" id="HG793155">
    <property type="protein sequence ID" value="CRL27413.1"/>
    <property type="molecule type" value="Genomic_DNA"/>
</dbReference>
<dbReference type="Proteomes" id="UP000053732">
    <property type="component" value="Unassembled WGS sequence"/>
</dbReference>
<accession>A0A0G4PMQ2</accession>
<gene>
    <name evidence="1" type="ORF">PCAMFM013_S022g000093</name>
</gene>
<organism evidence="1 2">
    <name type="scientific">Penicillium camemberti (strain FM 013)</name>
    <dbReference type="NCBI Taxonomy" id="1429867"/>
    <lineage>
        <taxon>Eukaryota</taxon>
        <taxon>Fungi</taxon>
        <taxon>Dikarya</taxon>
        <taxon>Ascomycota</taxon>
        <taxon>Pezizomycotina</taxon>
        <taxon>Eurotiomycetes</taxon>
        <taxon>Eurotiomycetidae</taxon>
        <taxon>Eurotiales</taxon>
        <taxon>Aspergillaceae</taxon>
        <taxon>Penicillium</taxon>
    </lineage>
</organism>
<keyword evidence="2" id="KW-1185">Reference proteome</keyword>
<evidence type="ECO:0000313" key="1">
    <source>
        <dbReference type="EMBL" id="CRL27413.1"/>
    </source>
</evidence>